<organism evidence="1 2">
    <name type="scientific">Candidatus Amesbacteria bacterium RIFCSPHIGHO2_01_FULL_48_32b</name>
    <dbReference type="NCBI Taxonomy" id="1797253"/>
    <lineage>
        <taxon>Bacteria</taxon>
        <taxon>Candidatus Amesiibacteriota</taxon>
    </lineage>
</organism>
<accession>A0A1F4YHA0</accession>
<evidence type="ECO:0000313" key="1">
    <source>
        <dbReference type="EMBL" id="OGC92603.1"/>
    </source>
</evidence>
<dbReference type="EMBL" id="MEXH01000011">
    <property type="protein sequence ID" value="OGC92603.1"/>
    <property type="molecule type" value="Genomic_DNA"/>
</dbReference>
<comment type="caution">
    <text evidence="1">The sequence shown here is derived from an EMBL/GenBank/DDBJ whole genome shotgun (WGS) entry which is preliminary data.</text>
</comment>
<dbReference type="Proteomes" id="UP000178176">
    <property type="component" value="Unassembled WGS sequence"/>
</dbReference>
<name>A0A1F4YHA0_9BACT</name>
<dbReference type="AlphaFoldDB" id="A0A1F4YHA0"/>
<proteinExistence type="predicted"/>
<sequence length="112" mass="12641">MALDRNGQMGWARENGIDVRYFVSGRESQRGVMRLVVSERPNGGQEQVCVRKYPDPEEWMKFLRGEMGQELLRFALEGDLRRDYVVVVSALGDAAYGVCRLVEADKNGISEG</sequence>
<protein>
    <submittedName>
        <fullName evidence="1">Uncharacterized protein</fullName>
    </submittedName>
</protein>
<gene>
    <name evidence="1" type="ORF">A2876_02870</name>
</gene>
<reference evidence="1 2" key="1">
    <citation type="journal article" date="2016" name="Nat. Commun.">
        <title>Thousands of microbial genomes shed light on interconnected biogeochemical processes in an aquifer system.</title>
        <authorList>
            <person name="Anantharaman K."/>
            <person name="Brown C.T."/>
            <person name="Hug L.A."/>
            <person name="Sharon I."/>
            <person name="Castelle C.J."/>
            <person name="Probst A.J."/>
            <person name="Thomas B.C."/>
            <person name="Singh A."/>
            <person name="Wilkins M.J."/>
            <person name="Karaoz U."/>
            <person name="Brodie E.L."/>
            <person name="Williams K.H."/>
            <person name="Hubbard S.S."/>
            <person name="Banfield J.F."/>
        </authorList>
    </citation>
    <scope>NUCLEOTIDE SEQUENCE [LARGE SCALE GENOMIC DNA]</scope>
</reference>
<evidence type="ECO:0000313" key="2">
    <source>
        <dbReference type="Proteomes" id="UP000178176"/>
    </source>
</evidence>